<comment type="catalytic activity">
    <reaction evidence="28">
        <text>acetoacetyl-CoA + (R)-carnitine = O-3-oxobutanoyl-(R)-carnitine + CoA</text>
        <dbReference type="Rhea" id="RHEA:44996"/>
        <dbReference type="ChEBI" id="CHEBI:16347"/>
        <dbReference type="ChEBI" id="CHEBI:57286"/>
        <dbReference type="ChEBI" id="CHEBI:57287"/>
        <dbReference type="ChEBI" id="CHEBI:84841"/>
    </reaction>
    <physiologicalReaction direction="left-to-right" evidence="28">
        <dbReference type="Rhea" id="RHEA:44997"/>
    </physiologicalReaction>
</comment>
<comment type="catalytic activity">
    <reaction evidence="26">
        <text>hexanoyl-CoA + (R)-carnitine = O-hexanoyl-(R)-carnitine + CoA</text>
        <dbReference type="Rhea" id="RHEA:44972"/>
        <dbReference type="ChEBI" id="CHEBI:16347"/>
        <dbReference type="ChEBI" id="CHEBI:57287"/>
        <dbReference type="ChEBI" id="CHEBI:62620"/>
        <dbReference type="ChEBI" id="CHEBI:84834"/>
    </reaction>
    <physiologicalReaction direction="left-to-right" evidence="26">
        <dbReference type="Rhea" id="RHEA:44973"/>
    </physiologicalReaction>
</comment>
<evidence type="ECO:0000256" key="21">
    <source>
        <dbReference type="ARBA" id="ARBA00051087"/>
    </source>
</evidence>
<dbReference type="PROSITE" id="PS00440">
    <property type="entry name" value="ACYLTRANSF_C_2"/>
    <property type="match status" value="1"/>
</dbReference>
<name>A0A8C4ITL8_DICLA</name>
<evidence type="ECO:0000256" key="6">
    <source>
        <dbReference type="ARBA" id="ARBA00022448"/>
    </source>
</evidence>
<dbReference type="FunFam" id="3.30.559.10:FF:000001">
    <property type="entry name" value="Carnitine O-acetyltransferase"/>
    <property type="match status" value="1"/>
</dbReference>
<keyword evidence="15" id="KW-0576">Peroxisome</keyword>
<keyword evidence="6" id="KW-0813">Transport</keyword>
<keyword evidence="9" id="KW-0256">Endoplasmic reticulum</keyword>
<dbReference type="PANTHER" id="PTHR22589">
    <property type="entry name" value="CARNITINE O-ACYLTRANSFERASE"/>
    <property type="match status" value="1"/>
</dbReference>
<dbReference type="GO" id="GO:0005777">
    <property type="term" value="C:peroxisome"/>
    <property type="evidence" value="ECO:0007669"/>
    <property type="project" value="UniProtKB-SubCell"/>
</dbReference>
<evidence type="ECO:0000256" key="36">
    <source>
        <dbReference type="RuleBase" id="RU003801"/>
    </source>
</evidence>
<keyword evidence="12" id="KW-0443">Lipid metabolism</keyword>
<dbReference type="AlphaFoldDB" id="A0A8C4ITL8"/>
<keyword evidence="14" id="KW-0472">Membrane</keyword>
<evidence type="ECO:0000256" key="9">
    <source>
        <dbReference type="ARBA" id="ARBA00022824"/>
    </source>
</evidence>
<evidence type="ECO:0000256" key="29">
    <source>
        <dbReference type="ARBA" id="ARBA00053012"/>
    </source>
</evidence>
<dbReference type="GO" id="GO:0006631">
    <property type="term" value="P:fatty acid metabolic process"/>
    <property type="evidence" value="ECO:0007669"/>
    <property type="project" value="UniProtKB-KW"/>
</dbReference>
<evidence type="ECO:0000256" key="13">
    <source>
        <dbReference type="ARBA" id="ARBA00023128"/>
    </source>
</evidence>
<dbReference type="Ensembl" id="ENSDLAT00005065319.2">
    <property type="protein sequence ID" value="ENSDLAP00005061687.2"/>
    <property type="gene ID" value="ENSDLAG00005025714.2"/>
</dbReference>
<dbReference type="SUPFAM" id="SSF52777">
    <property type="entry name" value="CoA-dependent acyltransferases"/>
    <property type="match status" value="2"/>
</dbReference>
<comment type="catalytic activity">
    <reaction evidence="23">
        <text>2,6-dimethylheptanoyl-CoA + (R)-carnitine = O-2,6-dimethylheptanoyl-(R)-carnitine + CoA</text>
        <dbReference type="Rhea" id="RHEA:45004"/>
        <dbReference type="ChEBI" id="CHEBI:16347"/>
        <dbReference type="ChEBI" id="CHEBI:57287"/>
        <dbReference type="ChEBI" id="CHEBI:84843"/>
        <dbReference type="ChEBI" id="CHEBI:84847"/>
    </reaction>
    <physiologicalReaction direction="left-to-right" evidence="23">
        <dbReference type="Rhea" id="RHEA:45005"/>
    </physiologicalReaction>
</comment>
<sequence>EMLFAALNPKPFALSHLLFEASIRSLVHQEGLPKLPVPPLKQTCEQYLAALEPIVSEEELEHTRQLVEEFLKGGVGERLQKGLERRARKTDNWLSEWWMQSAYLDCRMPVAVYTSPGVVLPRMHFQDRQGQIRFAAKLIAGVLDFKKLIDTDTLPIEYLSGKPLCMDQYYQILSSCRIPGPKRDTVVNHAIGITAPTHITVVHNFQFFVLDVYNSDGTPLTVDQLYMQLEKIWNSSLQTNKEPIGILTSQHRNTWGKAYNNLIKDKTNKESVRAIQKSIFTVCLDAPMPRVSDEMYPSRVAAQMLHGGGARWNSGNRWFDKTLQFIVGEDGTCGLVYEHAPAEGPPIVFLIDYVVKYITEMVRSPMVPLAMPQKLRFNILPEVKRDIENAKQNMNIMVHDLDVKVLMFSHFGKNVPKQHKLSPDAFVQMALQLAYFRMYNICCATYESASLRMFKYGRTDAVRSTTLDSLTFVKAMQDPAKQVLLHHQKRLALLQKAVQTHKEKTYNAIHGQAIDRHFLGLKMLSIEDLTSMPEIFMDTSFAVAHHYNLSTSQVGSKTDCVMCFGPMVPDGYGVCYNPMDEHINIAITAFNSCEETNAAKFARAVKDALLDMRALLEDTATAKQ</sequence>
<keyword evidence="10" id="KW-0276">Fatty acid metabolism</keyword>
<comment type="catalytic activity">
    <reaction evidence="20">
        <text>3-hydroxybutanoyl-CoA + (R)-carnitine = O-3-hydroxybutanoyl-(R)-carnitine + CoA</text>
        <dbReference type="Rhea" id="RHEA:45000"/>
        <dbReference type="ChEBI" id="CHEBI:16347"/>
        <dbReference type="ChEBI" id="CHEBI:57287"/>
        <dbReference type="ChEBI" id="CHEBI:78611"/>
        <dbReference type="ChEBI" id="CHEBI:84842"/>
    </reaction>
    <physiologicalReaction direction="left-to-right" evidence="20">
        <dbReference type="Rhea" id="RHEA:45001"/>
    </physiologicalReaction>
</comment>
<proteinExistence type="inferred from homology"/>
<evidence type="ECO:0000313" key="38">
    <source>
        <dbReference type="Ensembl" id="ENSDLAP00005061687.2"/>
    </source>
</evidence>
<evidence type="ECO:0000256" key="16">
    <source>
        <dbReference type="ARBA" id="ARBA00023315"/>
    </source>
</evidence>
<dbReference type="InterPro" id="IPR000542">
    <property type="entry name" value="Carn_acyl_trans"/>
</dbReference>
<dbReference type="InterPro" id="IPR039551">
    <property type="entry name" value="Cho/carn_acyl_trans"/>
</dbReference>
<comment type="catalytic activity">
    <reaction evidence="21">
        <text>4,8-dimethylnonanoyl-CoA + (R)-carnitine = O-4,8-dimethylnonanoyl-(R)-carnitine + CoA</text>
        <dbReference type="Rhea" id="RHEA:44860"/>
        <dbReference type="ChEBI" id="CHEBI:16347"/>
        <dbReference type="ChEBI" id="CHEBI:57287"/>
        <dbReference type="ChEBI" id="CHEBI:77061"/>
        <dbReference type="ChEBI" id="CHEBI:84654"/>
    </reaction>
    <physiologicalReaction direction="left-to-right" evidence="21">
        <dbReference type="Rhea" id="RHEA:44861"/>
    </physiologicalReaction>
</comment>
<evidence type="ECO:0000256" key="23">
    <source>
        <dbReference type="ARBA" id="ARBA00051534"/>
    </source>
</evidence>
<evidence type="ECO:0000256" key="4">
    <source>
        <dbReference type="ARBA" id="ARBA00005232"/>
    </source>
</evidence>
<dbReference type="EC" id="2.3.1.137" evidence="31"/>
<evidence type="ECO:0000256" key="17">
    <source>
        <dbReference type="ARBA" id="ARBA00050133"/>
    </source>
</evidence>
<evidence type="ECO:0000256" key="28">
    <source>
        <dbReference type="ARBA" id="ARBA00052568"/>
    </source>
</evidence>
<dbReference type="Pfam" id="PF00755">
    <property type="entry name" value="Carn_acyltransf"/>
    <property type="match status" value="1"/>
</dbReference>
<comment type="catalytic activity">
    <reaction evidence="24">
        <text>3-methylbutanoyl-CoA + (R)-carnitine = O-3-methylbutanoyl-(R)-carnitine + CoA</text>
        <dbReference type="Rhea" id="RHEA:44984"/>
        <dbReference type="ChEBI" id="CHEBI:16347"/>
        <dbReference type="ChEBI" id="CHEBI:57287"/>
        <dbReference type="ChEBI" id="CHEBI:57345"/>
        <dbReference type="ChEBI" id="CHEBI:70819"/>
    </reaction>
    <physiologicalReaction direction="left-to-right" evidence="24">
        <dbReference type="Rhea" id="RHEA:44985"/>
    </physiologicalReaction>
</comment>
<dbReference type="GO" id="GO:0005743">
    <property type="term" value="C:mitochondrial inner membrane"/>
    <property type="evidence" value="ECO:0007669"/>
    <property type="project" value="UniProtKB-SubCell"/>
</dbReference>
<dbReference type="PANTHER" id="PTHR22589:SF50">
    <property type="entry name" value="CARNITINE O-ACETYLTRANSFERASE"/>
    <property type="match status" value="1"/>
</dbReference>
<evidence type="ECO:0000256" key="20">
    <source>
        <dbReference type="ARBA" id="ARBA00050860"/>
    </source>
</evidence>
<evidence type="ECO:0000256" key="12">
    <source>
        <dbReference type="ARBA" id="ARBA00023098"/>
    </source>
</evidence>
<evidence type="ECO:0000256" key="26">
    <source>
        <dbReference type="ARBA" id="ARBA00051962"/>
    </source>
</evidence>
<comment type="catalytic activity">
    <reaction evidence="17">
        <text>decanoyl-CoA + (R)-carnitine = O-decanoyl-(R)-carnitine + CoA</text>
        <dbReference type="Rhea" id="RHEA:44828"/>
        <dbReference type="ChEBI" id="CHEBI:16347"/>
        <dbReference type="ChEBI" id="CHEBI:28717"/>
        <dbReference type="ChEBI" id="CHEBI:57287"/>
        <dbReference type="ChEBI" id="CHEBI:61430"/>
    </reaction>
    <physiologicalReaction direction="left-to-right" evidence="17">
        <dbReference type="Rhea" id="RHEA:44829"/>
    </physiologicalReaction>
</comment>
<dbReference type="InterPro" id="IPR042231">
    <property type="entry name" value="Cho/carn_acyl_trans_2"/>
</dbReference>
<evidence type="ECO:0000256" key="2">
    <source>
        <dbReference type="ARBA" id="ARBA00004275"/>
    </source>
</evidence>
<evidence type="ECO:0000256" key="1">
    <source>
        <dbReference type="ARBA" id="ARBA00004240"/>
    </source>
</evidence>
<evidence type="ECO:0000256" key="31">
    <source>
        <dbReference type="ARBA" id="ARBA00066418"/>
    </source>
</evidence>
<dbReference type="GO" id="GO:0019254">
    <property type="term" value="P:carnitine metabolic process, CoA-linked"/>
    <property type="evidence" value="ECO:0007669"/>
    <property type="project" value="TreeGrafter"/>
</dbReference>
<evidence type="ECO:0000256" key="14">
    <source>
        <dbReference type="ARBA" id="ARBA00023136"/>
    </source>
</evidence>
<dbReference type="InterPro" id="IPR023213">
    <property type="entry name" value="CAT-like_dom_sf"/>
</dbReference>
<keyword evidence="7 36" id="KW-0808">Transferase</keyword>
<reference evidence="38" key="2">
    <citation type="submission" date="2025-09" db="UniProtKB">
        <authorList>
            <consortium name="Ensembl"/>
        </authorList>
    </citation>
    <scope>IDENTIFICATION</scope>
</reference>
<evidence type="ECO:0000256" key="19">
    <source>
        <dbReference type="ARBA" id="ARBA00050851"/>
    </source>
</evidence>
<dbReference type="Gene3D" id="3.30.559.10">
    <property type="entry name" value="Chloramphenicol acetyltransferase-like domain"/>
    <property type="match status" value="1"/>
</dbReference>
<evidence type="ECO:0000256" key="8">
    <source>
        <dbReference type="ARBA" id="ARBA00022792"/>
    </source>
</evidence>
<comment type="catalytic activity">
    <reaction evidence="22">
        <text>octanoyl-CoA + (R)-carnitine = O-octanoyl-(R)-carnitine + CoA</text>
        <dbReference type="Rhea" id="RHEA:17177"/>
        <dbReference type="ChEBI" id="CHEBI:16347"/>
        <dbReference type="ChEBI" id="CHEBI:18102"/>
        <dbReference type="ChEBI" id="CHEBI:57287"/>
        <dbReference type="ChEBI" id="CHEBI:57386"/>
        <dbReference type="EC" id="2.3.1.137"/>
    </reaction>
    <physiologicalReaction direction="left-to-right" evidence="22">
        <dbReference type="Rhea" id="RHEA:17178"/>
    </physiologicalReaction>
</comment>
<evidence type="ECO:0000256" key="25">
    <source>
        <dbReference type="ARBA" id="ARBA00051955"/>
    </source>
</evidence>
<comment type="catalytic activity">
    <reaction evidence="29">
        <text>propanoyl-CoA + (R)-carnitine = O-propanoyl-(R)-carnitine + CoA</text>
        <dbReference type="Rhea" id="RHEA:44976"/>
        <dbReference type="ChEBI" id="CHEBI:16347"/>
        <dbReference type="ChEBI" id="CHEBI:53210"/>
        <dbReference type="ChEBI" id="CHEBI:57287"/>
        <dbReference type="ChEBI" id="CHEBI:57392"/>
    </reaction>
    <physiologicalReaction direction="left-to-right" evidence="29">
        <dbReference type="Rhea" id="RHEA:44977"/>
    </physiologicalReaction>
</comment>
<keyword evidence="13" id="KW-0496">Mitochondrion</keyword>
<evidence type="ECO:0000256" key="18">
    <source>
        <dbReference type="ARBA" id="ARBA00050207"/>
    </source>
</evidence>
<evidence type="ECO:0000256" key="34">
    <source>
        <dbReference type="ARBA" id="ARBA00079830"/>
    </source>
</evidence>
<keyword evidence="16 36" id="KW-0012">Acyltransferase</keyword>
<organism evidence="38 39">
    <name type="scientific">Dicentrarchus labrax</name>
    <name type="common">European seabass</name>
    <name type="synonym">Morone labrax</name>
    <dbReference type="NCBI Taxonomy" id="13489"/>
    <lineage>
        <taxon>Eukaryota</taxon>
        <taxon>Metazoa</taxon>
        <taxon>Chordata</taxon>
        <taxon>Craniata</taxon>
        <taxon>Vertebrata</taxon>
        <taxon>Euteleostomi</taxon>
        <taxon>Actinopterygii</taxon>
        <taxon>Neopterygii</taxon>
        <taxon>Teleostei</taxon>
        <taxon>Neoteleostei</taxon>
        <taxon>Acanthomorphata</taxon>
        <taxon>Eupercaria</taxon>
        <taxon>Moronidae</taxon>
        <taxon>Dicentrarchus</taxon>
    </lineage>
</organism>
<evidence type="ECO:0000256" key="7">
    <source>
        <dbReference type="ARBA" id="ARBA00022679"/>
    </source>
</evidence>
<comment type="subunit">
    <text evidence="5">Monomer.</text>
</comment>
<dbReference type="Proteomes" id="UP000694389">
    <property type="component" value="Unassembled WGS sequence"/>
</dbReference>
<reference evidence="38" key="1">
    <citation type="submission" date="2025-08" db="UniProtKB">
        <authorList>
            <consortium name="Ensembl"/>
        </authorList>
    </citation>
    <scope>IDENTIFICATION</scope>
</reference>
<dbReference type="Gene3D" id="3.30.559.70">
    <property type="entry name" value="Choline/Carnitine o-acyltransferase, domain 2"/>
    <property type="match status" value="1"/>
</dbReference>
<protein>
    <recommendedName>
        <fullName evidence="33">Carnitine O-acetyltransferase</fullName>
        <ecNumber evidence="31">2.3.1.137</ecNumber>
        <ecNumber evidence="32">2.3.1.7</ecNumber>
    </recommendedName>
    <alternativeName>
        <fullName evidence="34">Carnitine acetyltransferase</fullName>
    </alternativeName>
</protein>
<keyword evidence="8" id="KW-0999">Mitochondrion inner membrane</keyword>
<evidence type="ECO:0000256" key="10">
    <source>
        <dbReference type="ARBA" id="ARBA00022832"/>
    </source>
</evidence>
<evidence type="ECO:0000256" key="15">
    <source>
        <dbReference type="ARBA" id="ARBA00023140"/>
    </source>
</evidence>
<dbReference type="EC" id="2.3.1.7" evidence="32"/>
<evidence type="ECO:0000256" key="11">
    <source>
        <dbReference type="ARBA" id="ARBA00022990"/>
    </source>
</evidence>
<comment type="catalytic activity">
    <reaction evidence="25">
        <text>2-methylpropanoyl-CoA + (R)-carnitine = O-isobutanoyl-(R)-carnitine + CoA</text>
        <dbReference type="Rhea" id="RHEA:44988"/>
        <dbReference type="ChEBI" id="CHEBI:16347"/>
        <dbReference type="ChEBI" id="CHEBI:57287"/>
        <dbReference type="ChEBI" id="CHEBI:57338"/>
        <dbReference type="ChEBI" id="CHEBI:84838"/>
    </reaction>
    <physiologicalReaction direction="left-to-right" evidence="25">
        <dbReference type="Rhea" id="RHEA:44989"/>
    </physiologicalReaction>
</comment>
<evidence type="ECO:0000256" key="5">
    <source>
        <dbReference type="ARBA" id="ARBA00011245"/>
    </source>
</evidence>
<evidence type="ECO:0000256" key="35">
    <source>
        <dbReference type="PIRSR" id="PIRSR600542-1"/>
    </source>
</evidence>
<comment type="similarity">
    <text evidence="4 36">Belongs to the carnitine/choline acetyltransferase family.</text>
</comment>
<evidence type="ECO:0000313" key="39">
    <source>
        <dbReference type="Proteomes" id="UP000694389"/>
    </source>
</evidence>
<evidence type="ECO:0000256" key="33">
    <source>
        <dbReference type="ARBA" id="ARBA00074976"/>
    </source>
</evidence>
<dbReference type="GO" id="GO:0008458">
    <property type="term" value="F:carnitine O-octanoyltransferase activity"/>
    <property type="evidence" value="ECO:0007669"/>
    <property type="project" value="UniProtKB-EC"/>
</dbReference>
<evidence type="ECO:0000256" key="3">
    <source>
        <dbReference type="ARBA" id="ARBA00004443"/>
    </source>
</evidence>
<keyword evidence="39" id="KW-1185">Reference proteome</keyword>
<dbReference type="GeneTree" id="ENSGT01150000286917"/>
<evidence type="ECO:0000256" key="27">
    <source>
        <dbReference type="ARBA" id="ARBA00052310"/>
    </source>
</evidence>
<feature type="domain" description="Choline/carnitine acyltransferase" evidence="37">
    <location>
        <begin position="35"/>
        <end position="606"/>
    </location>
</feature>
<evidence type="ECO:0000256" key="30">
    <source>
        <dbReference type="ARBA" id="ARBA00058613"/>
    </source>
</evidence>
<dbReference type="FunFam" id="3.30.559.70:FF:000002">
    <property type="entry name" value="Carnitine O-acetyltransferase"/>
    <property type="match status" value="1"/>
</dbReference>
<accession>A0A8C4ITL8</accession>
<comment type="function">
    <text evidence="30">Catalyzes the reversible transfer of acyl groups from carnitine to coenzyme A (CoA) and regulates the acyl-CoA/CoA ratio. Also plays a crucial role in the transport of fatty acids for beta-oxidation. Responsible for the synthesis of short- and branched-chain acylcarnitines. Active towards some branched-chain amino acid oxidation pathway (BCAAO) intermediates. Trans-2-enoyl-CoAs and 2-methylacyl-CoAs are poor substrates.</text>
</comment>
<comment type="catalytic activity">
    <reaction evidence="18">
        <text>2-methylbutanoyl-CoA + (R)-carnitine = O-2-methylbutanoyl-(R)-carnitine + CoA</text>
        <dbReference type="Rhea" id="RHEA:44992"/>
        <dbReference type="ChEBI" id="CHEBI:16347"/>
        <dbReference type="ChEBI" id="CHEBI:57287"/>
        <dbReference type="ChEBI" id="CHEBI:57336"/>
        <dbReference type="ChEBI" id="CHEBI:84840"/>
    </reaction>
    <physiologicalReaction direction="left-to-right" evidence="18">
        <dbReference type="Rhea" id="RHEA:44993"/>
    </physiologicalReaction>
</comment>
<feature type="active site" description="Proton acceptor" evidence="35">
    <location>
        <position position="339"/>
    </location>
</feature>
<evidence type="ECO:0000256" key="24">
    <source>
        <dbReference type="ARBA" id="ARBA00051554"/>
    </source>
</evidence>
<evidence type="ECO:0000259" key="37">
    <source>
        <dbReference type="Pfam" id="PF00755"/>
    </source>
</evidence>
<comment type="subcellular location">
    <subcellularLocation>
        <location evidence="1">Endoplasmic reticulum</location>
    </subcellularLocation>
    <subcellularLocation>
        <location evidence="3">Mitochondrion inner membrane</location>
        <topology evidence="3">Peripheral membrane protein</topology>
        <orientation evidence="3">Matrix side</orientation>
    </subcellularLocation>
    <subcellularLocation>
        <location evidence="2">Peroxisome</location>
    </subcellularLocation>
</comment>
<dbReference type="GO" id="GO:0004092">
    <property type="term" value="F:carnitine O-acetyltransferase activity"/>
    <property type="evidence" value="ECO:0007669"/>
    <property type="project" value="UniProtKB-EC"/>
</dbReference>
<keyword evidence="11" id="KW-0007">Acetylation</keyword>
<gene>
    <name evidence="38" type="primary">LOC127376244</name>
</gene>
<comment type="catalytic activity">
    <reaction evidence="27">
        <text>(R)-carnitine + acetyl-CoA = O-acetyl-(R)-carnitine + CoA</text>
        <dbReference type="Rhea" id="RHEA:21136"/>
        <dbReference type="ChEBI" id="CHEBI:16347"/>
        <dbReference type="ChEBI" id="CHEBI:57287"/>
        <dbReference type="ChEBI" id="CHEBI:57288"/>
        <dbReference type="ChEBI" id="CHEBI:57589"/>
        <dbReference type="EC" id="2.3.1.7"/>
    </reaction>
    <physiologicalReaction direction="left-to-right" evidence="27">
        <dbReference type="Rhea" id="RHEA:21137"/>
    </physiologicalReaction>
</comment>
<evidence type="ECO:0000256" key="22">
    <source>
        <dbReference type="ARBA" id="ARBA00051518"/>
    </source>
</evidence>
<evidence type="ECO:0000256" key="32">
    <source>
        <dbReference type="ARBA" id="ARBA00066910"/>
    </source>
</evidence>
<dbReference type="GO" id="GO:0005783">
    <property type="term" value="C:endoplasmic reticulum"/>
    <property type="evidence" value="ECO:0007669"/>
    <property type="project" value="UniProtKB-SubCell"/>
</dbReference>
<comment type="catalytic activity">
    <reaction evidence="19">
        <text>butanoyl-CoA + (R)-carnitine = O-butanoyl-(R)-carnitine + CoA</text>
        <dbReference type="Rhea" id="RHEA:44980"/>
        <dbReference type="ChEBI" id="CHEBI:16347"/>
        <dbReference type="ChEBI" id="CHEBI:21949"/>
        <dbReference type="ChEBI" id="CHEBI:57287"/>
        <dbReference type="ChEBI" id="CHEBI:57371"/>
    </reaction>
    <physiologicalReaction direction="left-to-right" evidence="19">
        <dbReference type="Rhea" id="RHEA:44981"/>
    </physiologicalReaction>
</comment>